<keyword evidence="2 5" id="KW-0349">Heme</keyword>
<dbReference type="InterPro" id="IPR036396">
    <property type="entry name" value="Cyt_P450_sf"/>
</dbReference>
<dbReference type="PANTHER" id="PTHR24305">
    <property type="entry name" value="CYTOCHROME P450"/>
    <property type="match status" value="1"/>
</dbReference>
<dbReference type="Pfam" id="PF00067">
    <property type="entry name" value="p450"/>
    <property type="match status" value="1"/>
</dbReference>
<dbReference type="AlphaFoldDB" id="A0AAN9UAA5"/>
<dbReference type="PANTHER" id="PTHR24305:SF161">
    <property type="entry name" value="P450, PUTATIVE (EUROFUNG)-RELATED"/>
    <property type="match status" value="1"/>
</dbReference>
<keyword evidence="8" id="KW-1185">Reference proteome</keyword>
<evidence type="ECO:0000256" key="4">
    <source>
        <dbReference type="ARBA" id="ARBA00023004"/>
    </source>
</evidence>
<comment type="similarity">
    <text evidence="6">Belongs to the cytochrome P450 family.</text>
</comment>
<dbReference type="InterPro" id="IPR002401">
    <property type="entry name" value="Cyt_P450_E_grp-I"/>
</dbReference>
<dbReference type="GO" id="GO:0004497">
    <property type="term" value="F:monooxygenase activity"/>
    <property type="evidence" value="ECO:0007669"/>
    <property type="project" value="UniProtKB-KW"/>
</dbReference>
<dbReference type="EMBL" id="JAKJXP020000119">
    <property type="protein sequence ID" value="KAK7744435.1"/>
    <property type="molecule type" value="Genomic_DNA"/>
</dbReference>
<keyword evidence="6" id="KW-0503">Monooxygenase</keyword>
<dbReference type="InterPro" id="IPR017972">
    <property type="entry name" value="Cyt_P450_CS"/>
</dbReference>
<dbReference type="SUPFAM" id="SSF48264">
    <property type="entry name" value="Cytochrome P450"/>
    <property type="match status" value="1"/>
</dbReference>
<dbReference type="GO" id="GO:0020037">
    <property type="term" value="F:heme binding"/>
    <property type="evidence" value="ECO:0007669"/>
    <property type="project" value="InterPro"/>
</dbReference>
<evidence type="ECO:0000256" key="6">
    <source>
        <dbReference type="RuleBase" id="RU000461"/>
    </source>
</evidence>
<keyword evidence="3 5" id="KW-0479">Metal-binding</keyword>
<evidence type="ECO:0000256" key="5">
    <source>
        <dbReference type="PIRSR" id="PIRSR602401-1"/>
    </source>
</evidence>
<gene>
    <name evidence="7" type="ORF">SLS62_010160</name>
</gene>
<accession>A0AAN9UAA5</accession>
<protein>
    <recommendedName>
        <fullName evidence="9">Cytochrome P450 monooxygenase</fullName>
    </recommendedName>
</protein>
<dbReference type="Gene3D" id="1.10.630.10">
    <property type="entry name" value="Cytochrome P450"/>
    <property type="match status" value="1"/>
</dbReference>
<keyword evidence="4 5" id="KW-0408">Iron</keyword>
<evidence type="ECO:0000256" key="1">
    <source>
        <dbReference type="ARBA" id="ARBA00001971"/>
    </source>
</evidence>
<dbReference type="InterPro" id="IPR001128">
    <property type="entry name" value="Cyt_P450"/>
</dbReference>
<evidence type="ECO:0000313" key="8">
    <source>
        <dbReference type="Proteomes" id="UP001320420"/>
    </source>
</evidence>
<dbReference type="PRINTS" id="PR00385">
    <property type="entry name" value="P450"/>
</dbReference>
<sequence>MSWDRALLLFVLIFVGRWAVKVIYNLYFHPLSKIPGPRIAAMSNVSYTLFKAGNTSGIAQLTSDARGNHAGSAVRVGPDEVSFNSAQSFRDIYGARRPGQKPFRKSSFYSGGSFADEHGRSSIISETDPEVHKRMRADLAGAFSDRSIHEQEHIVNASIDKLVRLVGARGARDSAPAGVDITAAFDALTFDITGDLAFGEPFGALDNGKYLRATYGLGFEILNVLLRYPKVARIVSVLFRRRIEKLTEDARANERYSYETVRRRITRKTGRPDFLTRILEDRDPEVVTDRQIGAHVSDLVIAGSDTVATGLSCIVYYLLKNPPILSRLTDEVRSAFQSYSGITYLSTAPLPYLRAVILEGLRIYPPAPFGLPRVAPEGGDIVDGHFIPEGVIVSTNPLAATLSSANFHDPFSFKPGRWVEPNKEDNLEASQPWSLGPRGCMGRNLAWLELRITLAKLIWVYDLRFADSLLDWHAEARMHVMWKKLPLMVHAENRGVTLD</sequence>
<evidence type="ECO:0008006" key="9">
    <source>
        <dbReference type="Google" id="ProtNLM"/>
    </source>
</evidence>
<dbReference type="GO" id="GO:0016705">
    <property type="term" value="F:oxidoreductase activity, acting on paired donors, with incorporation or reduction of molecular oxygen"/>
    <property type="evidence" value="ECO:0007669"/>
    <property type="project" value="InterPro"/>
</dbReference>
<organism evidence="7 8">
    <name type="scientific">Diatrype stigma</name>
    <dbReference type="NCBI Taxonomy" id="117547"/>
    <lineage>
        <taxon>Eukaryota</taxon>
        <taxon>Fungi</taxon>
        <taxon>Dikarya</taxon>
        <taxon>Ascomycota</taxon>
        <taxon>Pezizomycotina</taxon>
        <taxon>Sordariomycetes</taxon>
        <taxon>Xylariomycetidae</taxon>
        <taxon>Xylariales</taxon>
        <taxon>Diatrypaceae</taxon>
        <taxon>Diatrype</taxon>
    </lineage>
</organism>
<evidence type="ECO:0000313" key="7">
    <source>
        <dbReference type="EMBL" id="KAK7744435.1"/>
    </source>
</evidence>
<dbReference type="GO" id="GO:0005506">
    <property type="term" value="F:iron ion binding"/>
    <property type="evidence" value="ECO:0007669"/>
    <property type="project" value="InterPro"/>
</dbReference>
<name>A0AAN9UAA5_9PEZI</name>
<reference evidence="7 8" key="1">
    <citation type="submission" date="2024-02" db="EMBL/GenBank/DDBJ databases">
        <title>De novo assembly and annotation of 12 fungi associated with fruit tree decline syndrome in Ontario, Canada.</title>
        <authorList>
            <person name="Sulman M."/>
            <person name="Ellouze W."/>
            <person name="Ilyukhin E."/>
        </authorList>
    </citation>
    <scope>NUCLEOTIDE SEQUENCE [LARGE SCALE GENOMIC DNA]</scope>
    <source>
        <strain evidence="7 8">M11/M66-122</strain>
    </source>
</reference>
<keyword evidence="6" id="KW-0560">Oxidoreductase</keyword>
<dbReference type="PROSITE" id="PS00086">
    <property type="entry name" value="CYTOCHROME_P450"/>
    <property type="match status" value="1"/>
</dbReference>
<dbReference type="PRINTS" id="PR00463">
    <property type="entry name" value="EP450I"/>
</dbReference>
<dbReference type="Proteomes" id="UP001320420">
    <property type="component" value="Unassembled WGS sequence"/>
</dbReference>
<dbReference type="CDD" id="cd11058">
    <property type="entry name" value="CYP60B-like"/>
    <property type="match status" value="1"/>
</dbReference>
<comment type="cofactor">
    <cofactor evidence="1 5">
        <name>heme</name>
        <dbReference type="ChEBI" id="CHEBI:30413"/>
    </cofactor>
</comment>
<feature type="binding site" description="axial binding residue" evidence="5">
    <location>
        <position position="440"/>
    </location>
    <ligand>
        <name>heme</name>
        <dbReference type="ChEBI" id="CHEBI:30413"/>
    </ligand>
    <ligandPart>
        <name>Fe</name>
        <dbReference type="ChEBI" id="CHEBI:18248"/>
    </ligandPart>
</feature>
<comment type="caution">
    <text evidence="7">The sequence shown here is derived from an EMBL/GenBank/DDBJ whole genome shotgun (WGS) entry which is preliminary data.</text>
</comment>
<evidence type="ECO:0000256" key="3">
    <source>
        <dbReference type="ARBA" id="ARBA00022723"/>
    </source>
</evidence>
<evidence type="ECO:0000256" key="2">
    <source>
        <dbReference type="ARBA" id="ARBA00022617"/>
    </source>
</evidence>
<proteinExistence type="inferred from homology"/>
<dbReference type="InterPro" id="IPR050121">
    <property type="entry name" value="Cytochrome_P450_monoxygenase"/>
</dbReference>